<keyword evidence="2" id="KW-1185">Reference proteome</keyword>
<reference evidence="1 2" key="1">
    <citation type="journal article" date="2018" name="Mol. Biol. Evol.">
        <title>Broad Genomic Sampling Reveals a Smut Pathogenic Ancestry of the Fungal Clade Ustilaginomycotina.</title>
        <authorList>
            <person name="Kijpornyongpan T."/>
            <person name="Mondo S.J."/>
            <person name="Barry K."/>
            <person name="Sandor L."/>
            <person name="Lee J."/>
            <person name="Lipzen A."/>
            <person name="Pangilinan J."/>
            <person name="LaButti K."/>
            <person name="Hainaut M."/>
            <person name="Henrissat B."/>
            <person name="Grigoriev I.V."/>
            <person name="Spatafora J.W."/>
            <person name="Aime M.C."/>
        </authorList>
    </citation>
    <scope>NUCLEOTIDE SEQUENCE [LARGE SCALE GENOMIC DNA]</scope>
    <source>
        <strain evidence="1 2">MCA 4186</strain>
    </source>
</reference>
<evidence type="ECO:0000313" key="1">
    <source>
        <dbReference type="EMBL" id="PWO01075.1"/>
    </source>
</evidence>
<accession>A0A316ZJ42</accession>
<sequence length="195" mass="21480">MSEDFVIYLPPVLTALPLQRTTPPRQHDGPVRVAVATRLSNEVLLSDTPTIIQDPSTGTIRKVVADSRDMEIILPDGTHTTVREVGERLDVEFISTASTNWSSVDTTLNENDADARFQIEGRIISLMELGEYCLENAIFLGVPLHNVRSALKAICDYMSAAMSSRQRPAWTDVRRVLDLMVAVRFGSGPGIATAR</sequence>
<proteinExistence type="predicted"/>
<protein>
    <submittedName>
        <fullName evidence="1">Uncharacterized protein</fullName>
    </submittedName>
</protein>
<name>A0A316ZJ42_9BASI</name>
<dbReference type="EMBL" id="KZ819283">
    <property type="protein sequence ID" value="PWO01075.1"/>
    <property type="molecule type" value="Genomic_DNA"/>
</dbReference>
<dbReference type="AlphaFoldDB" id="A0A316ZJ42"/>
<organism evidence="1 2">
    <name type="scientific">Tilletiopsis washingtonensis</name>
    <dbReference type="NCBI Taxonomy" id="58919"/>
    <lineage>
        <taxon>Eukaryota</taxon>
        <taxon>Fungi</taxon>
        <taxon>Dikarya</taxon>
        <taxon>Basidiomycota</taxon>
        <taxon>Ustilaginomycotina</taxon>
        <taxon>Exobasidiomycetes</taxon>
        <taxon>Entylomatales</taxon>
        <taxon>Entylomatales incertae sedis</taxon>
        <taxon>Tilletiopsis</taxon>
    </lineage>
</organism>
<gene>
    <name evidence="1" type="ORF">FA09DRAFT_335713</name>
</gene>
<dbReference type="RefSeq" id="XP_025601353.1">
    <property type="nucleotide sequence ID" value="XM_025743788.1"/>
</dbReference>
<dbReference type="GeneID" id="37271332"/>
<evidence type="ECO:0000313" key="2">
    <source>
        <dbReference type="Proteomes" id="UP000245946"/>
    </source>
</evidence>
<dbReference type="Proteomes" id="UP000245946">
    <property type="component" value="Unassembled WGS sequence"/>
</dbReference>